<name>A0A1I4JUG3_9BURK</name>
<dbReference type="Proteomes" id="UP000199470">
    <property type="component" value="Unassembled WGS sequence"/>
</dbReference>
<dbReference type="AlphaFoldDB" id="A0A1I4JUG3"/>
<sequence>MSAASVKKSPTVQRKKRAPQELSAAEKSFAAHRAGEHSVFSAADVERSADLGGGYVIVKFRDSRPAKLRSQSMPGTPIELLDTSFPKIPRSKVKGLLERYAVPAKVLRLADNRENDEFTAKLNSQSLLSRQKHLEEGNLLTSSDICQRLAFSRQALSKAVKEFRIFSIEGPSNSQLYPAFFASDKPERRELEKVSQALGDMPGPSKWEFFITPKTSLGGRSPVAAVAEGDLQRVLAAASGFKGR</sequence>
<keyword evidence="3" id="KW-1185">Reference proteome</keyword>
<protein>
    <recommendedName>
        <fullName evidence="4">Antitoxin Xre/MbcA/ParS-like toxin-binding domain-containing protein</fullName>
    </recommendedName>
</protein>
<evidence type="ECO:0000256" key="1">
    <source>
        <dbReference type="SAM" id="MobiDB-lite"/>
    </source>
</evidence>
<organism evidence="2 3">
    <name type="scientific">Rugamonas rubra</name>
    <dbReference type="NCBI Taxonomy" id="758825"/>
    <lineage>
        <taxon>Bacteria</taxon>
        <taxon>Pseudomonadati</taxon>
        <taxon>Pseudomonadota</taxon>
        <taxon>Betaproteobacteria</taxon>
        <taxon>Burkholderiales</taxon>
        <taxon>Oxalobacteraceae</taxon>
        <taxon>Telluria group</taxon>
        <taxon>Rugamonas</taxon>
    </lineage>
</organism>
<proteinExistence type="predicted"/>
<dbReference type="OrthoDB" id="9152687at2"/>
<feature type="region of interest" description="Disordered" evidence="1">
    <location>
        <begin position="1"/>
        <end position="33"/>
    </location>
</feature>
<gene>
    <name evidence="2" type="ORF">SAMN02982985_01216</name>
</gene>
<dbReference type="EMBL" id="FOTW01000006">
    <property type="protein sequence ID" value="SFL69857.1"/>
    <property type="molecule type" value="Genomic_DNA"/>
</dbReference>
<evidence type="ECO:0000313" key="2">
    <source>
        <dbReference type="EMBL" id="SFL69857.1"/>
    </source>
</evidence>
<dbReference type="STRING" id="758825.SAMN02982985_01216"/>
<reference evidence="2 3" key="1">
    <citation type="submission" date="2016-10" db="EMBL/GenBank/DDBJ databases">
        <authorList>
            <person name="de Groot N.N."/>
        </authorList>
    </citation>
    <scope>NUCLEOTIDE SEQUENCE [LARGE SCALE GENOMIC DNA]</scope>
    <source>
        <strain evidence="2 3">ATCC 43154</strain>
    </source>
</reference>
<accession>A0A1I4JUG3</accession>
<dbReference type="RefSeq" id="WP_139236314.1">
    <property type="nucleotide sequence ID" value="NZ_FOTW01000006.1"/>
</dbReference>
<evidence type="ECO:0008006" key="4">
    <source>
        <dbReference type="Google" id="ProtNLM"/>
    </source>
</evidence>
<evidence type="ECO:0000313" key="3">
    <source>
        <dbReference type="Proteomes" id="UP000199470"/>
    </source>
</evidence>